<evidence type="ECO:0000313" key="2">
    <source>
        <dbReference type="Proteomes" id="UP001152531"/>
    </source>
</evidence>
<name>A0ACA9Y8K5_9ASCO</name>
<protein>
    <submittedName>
        <fullName evidence="1">Allantoate permease</fullName>
    </submittedName>
</protein>
<reference evidence="1" key="1">
    <citation type="submission" date="2022-06" db="EMBL/GenBank/DDBJ databases">
        <authorList>
            <person name="Legras J.-L."/>
            <person name="Devillers H."/>
            <person name="Grondin C."/>
        </authorList>
    </citation>
    <scope>NUCLEOTIDE SEQUENCE</scope>
    <source>
        <strain evidence="1">CLIB 1444</strain>
    </source>
</reference>
<dbReference type="EMBL" id="CALSDN010000004">
    <property type="protein sequence ID" value="CAH6720774.1"/>
    <property type="molecule type" value="Genomic_DNA"/>
</dbReference>
<comment type="caution">
    <text evidence="1">The sequence shown here is derived from an EMBL/GenBank/DDBJ whole genome shotgun (WGS) entry which is preliminary data.</text>
</comment>
<gene>
    <name evidence="1" type="ORF">CLIB1444_04S07668</name>
</gene>
<keyword evidence="2" id="KW-1185">Reference proteome</keyword>
<proteinExistence type="predicted"/>
<accession>A0ACA9Y8K5</accession>
<evidence type="ECO:0000313" key="1">
    <source>
        <dbReference type="EMBL" id="CAH6720774.1"/>
    </source>
</evidence>
<sequence length="510" mass="56770">MSDTENEKKLTSVEVSSADKDIEAVNSGTKSSDMDAGAKYLLDHPQHADYTEEEAKKVLRKIDWMLMPIMTIIITLAAADKILISNAAAYGMTAALKLHGSQYSWLGSIFYFGYLVAETPANFLLQKLPVAKVLIAASTLWNIVLMCMGAANTFPQMAALRFLLGIFETPLFPFCSIITAMFYKKSTEIGIRTSIWFSGFSSVITGTLSYAIGHADVKIENWRLLFIVFASITLFFTAIAFFILPDSPMTCWWLNEREKYIAIHRTIENRTGIKNTSFKKNQALEAVTDLRTWIMCVGVFCANISNGALVTFAAQIVSGLGFAPIITTALGIPTGLMMTLSSWIIAFSQFFFPGKYRTYFAVVVSLVPIICCSLMLTLEGRWSLYVAYLFFYFYWGVYTSFTSLSIANTAGSTKKTTVNAINFTSYCVANIVAPQLFLTKEAPTYLTGYHSILGFSSAATVCLALYGGLAVYTNKKRDNEFGPADENIDDELDKLDLTDGEKKKWFRYVW</sequence>
<organism evidence="1 2">
    <name type="scientific">[Candida] jaroonii</name>
    <dbReference type="NCBI Taxonomy" id="467808"/>
    <lineage>
        <taxon>Eukaryota</taxon>
        <taxon>Fungi</taxon>
        <taxon>Dikarya</taxon>
        <taxon>Ascomycota</taxon>
        <taxon>Saccharomycotina</taxon>
        <taxon>Pichiomycetes</taxon>
        <taxon>Debaryomycetaceae</taxon>
        <taxon>Yamadazyma</taxon>
    </lineage>
</organism>
<dbReference type="Proteomes" id="UP001152531">
    <property type="component" value="Unassembled WGS sequence"/>
</dbReference>